<reference evidence="1" key="1">
    <citation type="submission" date="2021-06" db="EMBL/GenBank/DDBJ databases">
        <authorList>
            <person name="Hodson N. C."/>
            <person name="Mongue J. A."/>
            <person name="Jaron S. K."/>
        </authorList>
    </citation>
    <scope>NUCLEOTIDE SEQUENCE</scope>
</reference>
<sequence>MTTPIDTYVTLKNGMLDTWIVTFTVPTSQSFRFADFIIKSYEINPNGSLGCGVVHFERKYDFVPYCCHCCDVAKRRNMIRFANLIGQRPSRVEMIWSPLRFKGKVKFISNKPLLRIKKYLNKPTNMSSVVEGKKIIQHSAHMHSKGKFFGSPSKWYKNAGSTAGSFIKFLNLHLKEKKICTMMKTGIHGNMKIFLSFEYFKIYEQFCAVINCSN</sequence>
<name>A0A8J2J1S0_9HEXA</name>
<organism evidence="1 2">
    <name type="scientific">Allacma fusca</name>
    <dbReference type="NCBI Taxonomy" id="39272"/>
    <lineage>
        <taxon>Eukaryota</taxon>
        <taxon>Metazoa</taxon>
        <taxon>Ecdysozoa</taxon>
        <taxon>Arthropoda</taxon>
        <taxon>Hexapoda</taxon>
        <taxon>Collembola</taxon>
        <taxon>Symphypleona</taxon>
        <taxon>Sminthuridae</taxon>
        <taxon>Allacma</taxon>
    </lineage>
</organism>
<keyword evidence="2" id="KW-1185">Reference proteome</keyword>
<evidence type="ECO:0000313" key="2">
    <source>
        <dbReference type="Proteomes" id="UP000708208"/>
    </source>
</evidence>
<accession>A0A8J2J1S0</accession>
<dbReference type="EMBL" id="CAJVCH010006985">
    <property type="protein sequence ID" value="CAG7659438.1"/>
    <property type="molecule type" value="Genomic_DNA"/>
</dbReference>
<dbReference type="Proteomes" id="UP000708208">
    <property type="component" value="Unassembled WGS sequence"/>
</dbReference>
<dbReference type="AlphaFoldDB" id="A0A8J2J1S0"/>
<comment type="caution">
    <text evidence="1">The sequence shown here is derived from an EMBL/GenBank/DDBJ whole genome shotgun (WGS) entry which is preliminary data.</text>
</comment>
<protein>
    <submittedName>
        <fullName evidence="1">Uncharacterized protein</fullName>
    </submittedName>
</protein>
<proteinExistence type="predicted"/>
<evidence type="ECO:0000313" key="1">
    <source>
        <dbReference type="EMBL" id="CAG7659438.1"/>
    </source>
</evidence>
<gene>
    <name evidence="1" type="ORF">AFUS01_LOCUS1258</name>
</gene>